<evidence type="ECO:0000313" key="2">
    <source>
        <dbReference type="EMBL" id="MBK4734035.1"/>
    </source>
</evidence>
<keyword evidence="1" id="KW-1133">Transmembrane helix</keyword>
<accession>A0A934W5K9</accession>
<dbReference type="InterPro" id="IPR007383">
    <property type="entry name" value="DUF445"/>
</dbReference>
<dbReference type="Proteomes" id="UP000622890">
    <property type="component" value="Unassembled WGS sequence"/>
</dbReference>
<dbReference type="GO" id="GO:0005886">
    <property type="term" value="C:plasma membrane"/>
    <property type="evidence" value="ECO:0007669"/>
    <property type="project" value="TreeGrafter"/>
</dbReference>
<reference evidence="2" key="1">
    <citation type="submission" date="2021-01" db="EMBL/GenBank/DDBJ databases">
        <title>Genome sequence of strain Noviherbaspirillum sp. DKR-6.</title>
        <authorList>
            <person name="Chaudhary D.K."/>
        </authorList>
    </citation>
    <scope>NUCLEOTIDE SEQUENCE</scope>
    <source>
        <strain evidence="2">DKR-6</strain>
    </source>
</reference>
<evidence type="ECO:0000313" key="3">
    <source>
        <dbReference type="Proteomes" id="UP000622890"/>
    </source>
</evidence>
<keyword evidence="3" id="KW-1185">Reference proteome</keyword>
<protein>
    <submittedName>
        <fullName evidence="2">DUF445 domain-containing protein</fullName>
    </submittedName>
</protein>
<sequence length="398" mass="44910">MRRLATGLLLFMAALFLIGRLLQPRYPWLSFVTAFAEAAMVGALADWFAVTALFRHPLGLPIPHTAIIPSNKDRIGVSVAEFLEHNFMTREVLVEELKHIDFAGSAARWLAQPDNSRAVALQLTGGLPTVIRMAEDEDIANFLQTTLASGLKNLRFAPLLAEVLALLIEDRRHQLLFDHLIGMAAKALDQNKGYIREKIHEKSPKWLPRIIDEKIYEKLVGETQNILDEMREEGSEWRERFQQSAEDFIVRLRTAPEYEERIAGVIDRSLNHPLFRDYVQTVWRDVRNRVLADVESPQSRIAAQAERALAGLGAQLAADDTVQAKLNAWIRDFAADAIASRRQVIAGLVERVIRKWDAETVSRKFELYVGKDLQYIRINGTVVGGLVGLVLHVVTLVI</sequence>
<dbReference type="Pfam" id="PF04286">
    <property type="entry name" value="DUF445"/>
    <property type="match status" value="1"/>
</dbReference>
<dbReference type="AlphaFoldDB" id="A0A934W5K9"/>
<gene>
    <name evidence="2" type="ORF">JJB74_05370</name>
</gene>
<proteinExistence type="predicted"/>
<evidence type="ECO:0000256" key="1">
    <source>
        <dbReference type="SAM" id="Phobius"/>
    </source>
</evidence>
<name>A0A934W5K9_9BURK</name>
<comment type="caution">
    <text evidence="2">The sequence shown here is derived from an EMBL/GenBank/DDBJ whole genome shotgun (WGS) entry which is preliminary data.</text>
</comment>
<dbReference type="PANTHER" id="PTHR38442:SF1">
    <property type="entry name" value="INNER MEMBRANE PROTEIN"/>
    <property type="match status" value="1"/>
</dbReference>
<keyword evidence="1" id="KW-0812">Transmembrane</keyword>
<feature type="transmembrane region" description="Helical" evidence="1">
    <location>
        <begin position="31"/>
        <end position="54"/>
    </location>
</feature>
<dbReference type="EMBL" id="JAEPBG010000002">
    <property type="protein sequence ID" value="MBK4734035.1"/>
    <property type="molecule type" value="Genomic_DNA"/>
</dbReference>
<organism evidence="2 3">
    <name type="scientific">Noviherbaspirillum pedocola</name>
    <dbReference type="NCBI Taxonomy" id="2801341"/>
    <lineage>
        <taxon>Bacteria</taxon>
        <taxon>Pseudomonadati</taxon>
        <taxon>Pseudomonadota</taxon>
        <taxon>Betaproteobacteria</taxon>
        <taxon>Burkholderiales</taxon>
        <taxon>Oxalobacteraceae</taxon>
        <taxon>Noviherbaspirillum</taxon>
    </lineage>
</organism>
<dbReference type="PANTHER" id="PTHR38442">
    <property type="entry name" value="INNER MEMBRANE PROTEIN-RELATED"/>
    <property type="match status" value="1"/>
</dbReference>
<keyword evidence="1" id="KW-0472">Membrane</keyword>